<comment type="caution">
    <text evidence="9">The sequence shown here is derived from an EMBL/GenBank/DDBJ whole genome shotgun (WGS) entry which is preliminary data.</text>
</comment>
<evidence type="ECO:0000256" key="2">
    <source>
        <dbReference type="ARBA" id="ARBA00005982"/>
    </source>
</evidence>
<feature type="transmembrane region" description="Helical" evidence="7">
    <location>
        <begin position="965"/>
        <end position="983"/>
    </location>
</feature>
<organism evidence="9 10">
    <name type="scientific">Cinchona calisaya</name>
    <dbReference type="NCBI Taxonomy" id="153742"/>
    <lineage>
        <taxon>Eukaryota</taxon>
        <taxon>Viridiplantae</taxon>
        <taxon>Streptophyta</taxon>
        <taxon>Embryophyta</taxon>
        <taxon>Tracheophyta</taxon>
        <taxon>Spermatophyta</taxon>
        <taxon>Magnoliopsida</taxon>
        <taxon>eudicotyledons</taxon>
        <taxon>Gunneridae</taxon>
        <taxon>Pentapetalae</taxon>
        <taxon>asterids</taxon>
        <taxon>lamiids</taxon>
        <taxon>Gentianales</taxon>
        <taxon>Rubiaceae</taxon>
        <taxon>Cinchonoideae</taxon>
        <taxon>Cinchoneae</taxon>
        <taxon>Cinchona</taxon>
    </lineage>
</organism>
<keyword evidence="4 7" id="KW-1133">Transmembrane helix</keyword>
<name>A0ABD3ABC4_9GENT</name>
<evidence type="ECO:0000256" key="6">
    <source>
        <dbReference type="ARBA" id="ARBA00044504"/>
    </source>
</evidence>
<feature type="transmembrane region" description="Helical" evidence="7">
    <location>
        <begin position="797"/>
        <end position="820"/>
    </location>
</feature>
<evidence type="ECO:0000256" key="3">
    <source>
        <dbReference type="ARBA" id="ARBA00022692"/>
    </source>
</evidence>
<dbReference type="PANTHER" id="PTHR11654">
    <property type="entry name" value="OLIGOPEPTIDE TRANSPORTER-RELATED"/>
    <property type="match status" value="1"/>
</dbReference>
<evidence type="ECO:0000256" key="1">
    <source>
        <dbReference type="ARBA" id="ARBA00004141"/>
    </source>
</evidence>
<reference evidence="9 10" key="1">
    <citation type="submission" date="2024-11" db="EMBL/GenBank/DDBJ databases">
        <title>A near-complete genome assembly of Cinchona calisaya.</title>
        <authorList>
            <person name="Lian D.C."/>
            <person name="Zhao X.W."/>
            <person name="Wei L."/>
        </authorList>
    </citation>
    <scope>NUCLEOTIDE SEQUENCE [LARGE SCALE GENOMIC DNA]</scope>
    <source>
        <tissue evidence="9">Nenye</tissue>
    </source>
</reference>
<feature type="transmembrane region" description="Helical" evidence="7">
    <location>
        <begin position="880"/>
        <end position="899"/>
    </location>
</feature>
<keyword evidence="10" id="KW-1185">Reference proteome</keyword>
<dbReference type="InterPro" id="IPR000109">
    <property type="entry name" value="POT_fam"/>
</dbReference>
<comment type="similarity">
    <text evidence="6">Belongs to the major facilitator superfamily. Phosphate:H(+) symporter (TC 2.A.1.9) family.</text>
</comment>
<dbReference type="InterPro" id="IPR036259">
    <property type="entry name" value="MFS_trans_sf"/>
</dbReference>
<feature type="transmembrane region" description="Helical" evidence="7">
    <location>
        <begin position="570"/>
        <end position="588"/>
    </location>
</feature>
<sequence>MPVALILFGEVPSTNFFFLFFLGFDIEEKDEIESVNSNKFETIINDVERLHQHVVRPREQVADAEVLLDLTSTLFDSAKANSTGNVTPAELVSSLLRQYCKRGKSENVAKLFRWKAIGRAAAPVFKKARGCLTMIGPMELKIKQRKAAARRRRNWLKPRCQPKEVNSTSEVQTDTEKNIHMMFKILKEKSTVKLENLILNRHSFAQTVENLFALSFLVRDGRVLVQVDDNGSHFVSPRNAPDTKLVVSGEVEYGQFGLRLDFPDWKLMKNLVPEGEELMPHRDYTSNADTSKAFIYSKEFTHNPDIYEDDEFDSKDFLVPSNTMPAMLDNLGVSEEEYEFKVFEMPSNTTPITALSERFMAKDMPKTGGATTANPSFPVGRRVAFLAAPPVVLVDTCSSPSPETANSPDIIFLSEDQAINENHVFGESAVVQNCGNNTLKSNLKFCGALTKRKGLGGWTSAFILLGNQALATFAFFGVSVNLVLFLTRVLGQDNASAANNVSKWTGTVYLCSLVGAFLSDSYWGRYLTCAIFQLILVLGLVTLSLASWLLLIKPAGCGNEKQTCNPTSPIGNAIFYIAIYLVALGYGGHQPTLATFGSDQFDETTNPKDKSSKVAFFCYFYFALNVGSLFSNTILVYYEDNGEWTLGFWVSTAAAVVALLSFLLGSSGYRYVKLFGNPLPRVAQVFVAAARKWKLTLADGDSLYELQGSQSAIKGSRKILHTDEFGFLDKAAILTEEDGFGKTSAWNLCTITQVEEAKCIIRMLPIWLCTIIYSVVFTQMASLFVEQGTVMDKNLGNFHLPAASMSAFDIFSVLICTGIYQQILVPLTGKLSGNPKGLTELQRMGAGIIIGMLAMIAAGLTEIERLKRVIPGKHSSSLSIFWQVPQYVLVGASEVFMYVGQLEFFNSQAPDGIKSFGSSLCMASISVGNFVSSLLVNMVMQITTKGNKPGWIPAEDLNGGHLDKFYFLIAALSAVDFVIYVFCAKWYKCVNAEEDIIPPITRYDHEQEGQSDDLVLSKV</sequence>
<dbReference type="CDD" id="cd17419">
    <property type="entry name" value="MFS_NPF7"/>
    <property type="match status" value="1"/>
</dbReference>
<feature type="transmembrane region" description="Helical" evidence="7">
    <location>
        <begin position="530"/>
        <end position="550"/>
    </location>
</feature>
<dbReference type="Gene3D" id="1.20.1250.20">
    <property type="entry name" value="MFS general substrate transporter like domains"/>
    <property type="match status" value="1"/>
</dbReference>
<evidence type="ECO:0000256" key="4">
    <source>
        <dbReference type="ARBA" id="ARBA00022989"/>
    </source>
</evidence>
<dbReference type="EMBL" id="JBJUIK010000004">
    <property type="protein sequence ID" value="KAL3528473.1"/>
    <property type="molecule type" value="Genomic_DNA"/>
</dbReference>
<evidence type="ECO:0000313" key="9">
    <source>
        <dbReference type="EMBL" id="KAL3528473.1"/>
    </source>
</evidence>
<feature type="transmembrane region" description="Helical" evidence="7">
    <location>
        <begin position="920"/>
        <end position="940"/>
    </location>
</feature>
<evidence type="ECO:0000256" key="5">
    <source>
        <dbReference type="ARBA" id="ARBA00023136"/>
    </source>
</evidence>
<evidence type="ECO:0000313" key="10">
    <source>
        <dbReference type="Proteomes" id="UP001630127"/>
    </source>
</evidence>
<proteinExistence type="inferred from homology"/>
<feature type="transmembrane region" description="Helical" evidence="7">
    <location>
        <begin position="461"/>
        <end position="486"/>
    </location>
</feature>
<feature type="domain" description="Non-structural maintenance of chromosome element 4 C-terminal" evidence="8">
    <location>
        <begin position="192"/>
        <end position="278"/>
    </location>
</feature>
<comment type="similarity">
    <text evidence="2">Belongs to the major facilitator superfamily. Proton-dependent oligopeptide transporter (POT/PTR) (TC 2.A.17) family.</text>
</comment>
<keyword evidence="5 7" id="KW-0472">Membrane</keyword>
<dbReference type="Proteomes" id="UP001630127">
    <property type="component" value="Unassembled WGS sequence"/>
</dbReference>
<feature type="transmembrane region" description="Helical" evidence="7">
    <location>
        <begin position="764"/>
        <end position="785"/>
    </location>
</feature>
<dbReference type="Pfam" id="PF00854">
    <property type="entry name" value="PTR2"/>
    <property type="match status" value="1"/>
</dbReference>
<dbReference type="GO" id="GO:0016020">
    <property type="term" value="C:membrane"/>
    <property type="evidence" value="ECO:0007669"/>
    <property type="project" value="UniProtKB-SubCell"/>
</dbReference>
<dbReference type="FunFam" id="1.20.1250.20:FF:000094">
    <property type="entry name" value="protein NRT1/ PTR FAMILY 7.3"/>
    <property type="match status" value="1"/>
</dbReference>
<keyword evidence="3 7" id="KW-0812">Transmembrane</keyword>
<feature type="transmembrane region" description="Helical" evidence="7">
    <location>
        <begin position="644"/>
        <end position="664"/>
    </location>
</feature>
<dbReference type="SUPFAM" id="SSF103473">
    <property type="entry name" value="MFS general substrate transporter"/>
    <property type="match status" value="1"/>
</dbReference>
<protein>
    <recommendedName>
        <fullName evidence="8">Non-structural maintenance of chromosome element 4 C-terminal domain-containing protein</fullName>
    </recommendedName>
</protein>
<dbReference type="AlphaFoldDB" id="A0ABD3ABC4"/>
<accession>A0ABD3ABC4</accession>
<dbReference type="Pfam" id="PF08743">
    <property type="entry name" value="Nse4_C"/>
    <property type="match status" value="1"/>
</dbReference>
<gene>
    <name evidence="9" type="ORF">ACH5RR_007795</name>
</gene>
<dbReference type="InterPro" id="IPR014854">
    <property type="entry name" value="Nse4_C"/>
</dbReference>
<comment type="subcellular location">
    <subcellularLocation>
        <location evidence="1">Membrane</location>
        <topology evidence="1">Multi-pass membrane protein</topology>
    </subcellularLocation>
</comment>
<feature type="transmembrane region" description="Helical" evidence="7">
    <location>
        <begin position="616"/>
        <end position="638"/>
    </location>
</feature>
<feature type="transmembrane region" description="Helical" evidence="7">
    <location>
        <begin position="841"/>
        <end position="860"/>
    </location>
</feature>
<evidence type="ECO:0000259" key="8">
    <source>
        <dbReference type="Pfam" id="PF08743"/>
    </source>
</evidence>
<evidence type="ECO:0000256" key="7">
    <source>
        <dbReference type="SAM" id="Phobius"/>
    </source>
</evidence>